<reference evidence="3" key="1">
    <citation type="journal article" date="2007" name="Plant Cell">
        <title>Dothideomycete-plant interactions illuminated by genome sequencing and EST analysis of the wheat pathogen Stagonospora nodorum.</title>
        <authorList>
            <person name="Hane J.K."/>
            <person name="Lowe R.G."/>
            <person name="Solomon P.S."/>
            <person name="Tan K.C."/>
            <person name="Schoch C.L."/>
            <person name="Spatafora J.W."/>
            <person name="Crous P.W."/>
            <person name="Kodira C."/>
            <person name="Birren B.W."/>
            <person name="Galagan J.E."/>
            <person name="Torriani S.F."/>
            <person name="McDonald B.A."/>
            <person name="Oliver R.P."/>
        </authorList>
    </citation>
    <scope>NUCLEOTIDE SEQUENCE [LARGE SCALE GENOMIC DNA]</scope>
    <source>
        <strain evidence="3">SN15 / ATCC MYA-4574 / FGSC 10173</strain>
    </source>
</reference>
<dbReference type="Proteomes" id="UP000001055">
    <property type="component" value="Unassembled WGS sequence"/>
</dbReference>
<feature type="region of interest" description="Disordered" evidence="1">
    <location>
        <begin position="112"/>
        <end position="175"/>
    </location>
</feature>
<dbReference type="GeneID" id="5980312"/>
<dbReference type="AlphaFoldDB" id="Q0U4X9"/>
<accession>Q0U4X9</accession>
<dbReference type="VEuPathDB" id="FungiDB:JI435_131850"/>
<evidence type="ECO:0000256" key="1">
    <source>
        <dbReference type="SAM" id="MobiDB-lite"/>
    </source>
</evidence>
<organism evidence="2 3">
    <name type="scientific">Phaeosphaeria nodorum (strain SN15 / ATCC MYA-4574 / FGSC 10173)</name>
    <name type="common">Glume blotch fungus</name>
    <name type="synonym">Parastagonospora nodorum</name>
    <dbReference type="NCBI Taxonomy" id="321614"/>
    <lineage>
        <taxon>Eukaryota</taxon>
        <taxon>Fungi</taxon>
        <taxon>Dikarya</taxon>
        <taxon>Ascomycota</taxon>
        <taxon>Pezizomycotina</taxon>
        <taxon>Dothideomycetes</taxon>
        <taxon>Pleosporomycetidae</taxon>
        <taxon>Pleosporales</taxon>
        <taxon>Pleosporineae</taxon>
        <taxon>Phaeosphaeriaceae</taxon>
        <taxon>Parastagonospora</taxon>
    </lineage>
</organism>
<evidence type="ECO:0000313" key="2">
    <source>
        <dbReference type="EMBL" id="EAT79512.2"/>
    </source>
</evidence>
<dbReference type="EMBL" id="CH445349">
    <property type="protein sequence ID" value="EAT79512.2"/>
    <property type="molecule type" value="Genomic_DNA"/>
</dbReference>
<sequence length="175" mass="18957">MSLLPQTTQDASVDQLTDQLAITSIAHEINGQWVYFPPGTSIEEQLLILAGVQDYTLNGSAEQIFSTAEMSRTTTHTPSDMEGFDAKGAMSQRLDMLEDTELASLMHTNLRLNAPSQPTSTPKPPPFAGYQGSYPPGSLNDCGEHVHPGFAAVQHSRQSRQRTITDVRSGALGVE</sequence>
<gene>
    <name evidence="2" type="ORF">SNOG_13185</name>
</gene>
<name>Q0U4X9_PHANO</name>
<dbReference type="KEGG" id="pno:SNOG_13185"/>
<dbReference type="RefSeq" id="XP_001803397.1">
    <property type="nucleotide sequence ID" value="XM_001803345.1"/>
</dbReference>
<proteinExistence type="predicted"/>
<protein>
    <submittedName>
        <fullName evidence="2">Uncharacterized protein</fullName>
    </submittedName>
</protein>
<dbReference type="InParanoid" id="Q0U4X9"/>
<evidence type="ECO:0000313" key="3">
    <source>
        <dbReference type="Proteomes" id="UP000001055"/>
    </source>
</evidence>